<dbReference type="GO" id="GO:0006078">
    <property type="term" value="P:(1-&gt;6)-beta-D-glucan biosynthetic process"/>
    <property type="evidence" value="ECO:0007669"/>
    <property type="project" value="TreeGrafter"/>
</dbReference>
<keyword evidence="5 10" id="KW-1133">Transmembrane helix</keyword>
<dbReference type="InterPro" id="IPR000757">
    <property type="entry name" value="Beta-glucanase-like"/>
</dbReference>
<dbReference type="SUPFAM" id="SSF49899">
    <property type="entry name" value="Concanavalin A-like lectins/glucanases"/>
    <property type="match status" value="1"/>
</dbReference>
<evidence type="ECO:0000256" key="10">
    <source>
        <dbReference type="SAM" id="Phobius"/>
    </source>
</evidence>
<evidence type="ECO:0000256" key="8">
    <source>
        <dbReference type="ARBA" id="ARBA00023316"/>
    </source>
</evidence>
<dbReference type="FunFam" id="2.60.120.200:FF:000135">
    <property type="entry name" value="Related to KRE6-glucan synthase subunit"/>
    <property type="match status" value="1"/>
</dbReference>
<keyword evidence="6 10" id="KW-0472">Membrane</keyword>
<evidence type="ECO:0000256" key="5">
    <source>
        <dbReference type="ARBA" id="ARBA00022989"/>
    </source>
</evidence>
<dbReference type="AlphaFoldDB" id="A0A4T0GZ99"/>
<comment type="similarity">
    <text evidence="2">Belongs to the SKN1/KRE6 family.</text>
</comment>
<evidence type="ECO:0000256" key="1">
    <source>
        <dbReference type="ARBA" id="ARBA00004606"/>
    </source>
</evidence>
<feature type="compositionally biased region" description="Polar residues" evidence="9">
    <location>
        <begin position="66"/>
        <end position="84"/>
    </location>
</feature>
<dbReference type="PANTHER" id="PTHR31361:SF15">
    <property type="entry name" value="GH16 DOMAIN-CONTAINING PROTEIN"/>
    <property type="match status" value="1"/>
</dbReference>
<feature type="compositionally biased region" description="Polar residues" evidence="9">
    <location>
        <begin position="1"/>
        <end position="10"/>
    </location>
</feature>
<evidence type="ECO:0000256" key="7">
    <source>
        <dbReference type="ARBA" id="ARBA00023180"/>
    </source>
</evidence>
<evidence type="ECO:0000256" key="3">
    <source>
        <dbReference type="ARBA" id="ARBA00022692"/>
    </source>
</evidence>
<name>A0A4T0GZ99_WALIC</name>
<evidence type="ECO:0000259" key="11">
    <source>
        <dbReference type="PROSITE" id="PS51762"/>
    </source>
</evidence>
<dbReference type="PANTHER" id="PTHR31361">
    <property type="entry name" value="BETA-GLUCAN SYNTHESIS-ASSOCIATED PROTEIN KRE6-RELATED"/>
    <property type="match status" value="1"/>
</dbReference>
<dbReference type="Gene3D" id="2.60.120.200">
    <property type="match status" value="1"/>
</dbReference>
<evidence type="ECO:0000256" key="9">
    <source>
        <dbReference type="SAM" id="MobiDB-lite"/>
    </source>
</evidence>
<comment type="subcellular location">
    <subcellularLocation>
        <location evidence="1">Membrane</location>
        <topology evidence="1">Single-pass type II membrane protein</topology>
    </subcellularLocation>
</comment>
<feature type="transmembrane region" description="Helical" evidence="10">
    <location>
        <begin position="243"/>
        <end position="266"/>
    </location>
</feature>
<reference evidence="12 13" key="1">
    <citation type="submission" date="2019-03" db="EMBL/GenBank/DDBJ databases">
        <title>Sequencing 23 genomes of Wallemia ichthyophaga.</title>
        <authorList>
            <person name="Gostincar C."/>
        </authorList>
    </citation>
    <scope>NUCLEOTIDE SEQUENCE [LARGE SCALE GENOMIC DNA]</scope>
    <source>
        <strain evidence="12 13">EXF-8621</strain>
    </source>
</reference>
<gene>
    <name evidence="12" type="ORF">E3P90_02320</name>
</gene>
<feature type="region of interest" description="Disordered" evidence="9">
    <location>
        <begin position="1"/>
        <end position="101"/>
    </location>
</feature>
<dbReference type="GO" id="GO:0031505">
    <property type="term" value="P:fungal-type cell wall organization"/>
    <property type="evidence" value="ECO:0007669"/>
    <property type="project" value="TreeGrafter"/>
</dbReference>
<feature type="compositionally biased region" description="Low complexity" evidence="9">
    <location>
        <begin position="39"/>
        <end position="48"/>
    </location>
</feature>
<feature type="domain" description="GH16" evidence="11">
    <location>
        <begin position="313"/>
        <end position="679"/>
    </location>
</feature>
<keyword evidence="3 10" id="KW-0812">Transmembrane</keyword>
<dbReference type="GO" id="GO:0015926">
    <property type="term" value="F:glucosidase activity"/>
    <property type="evidence" value="ECO:0007669"/>
    <property type="project" value="TreeGrafter"/>
</dbReference>
<proteinExistence type="inferred from homology"/>
<sequence length="726" mass="80495">MTIESNAQNTRPEDAPPPTNNGDTEHPEYTQPLEQTDRSSNSLSLSNSDELENLATPPPRTRRIASASQSYGLRNDAQETPTRATSDEDAEQALNNSTVDADTVAVARGELGGNLGPYAQAAEIAPSRSNLSSIFTAPIMQNDDSRYGRYSTISTDTEYKDNPYRNSIPVEILQQKQDVNQKQDINTNDNITPLKSKIPFKNVLFWDNLKDDTDMEDDNLHTFDPSYNQKDGSGFYPFSGRGWLNAGLITILIAALLMLFAGYPILSRFRDTEPVNDGGYNLGGINATGQVPVLPGVRGLVDEDTPDSVKHRVGTDGKDYKLVFSDEFEQEGRSFFPGEDPYFEAVNLWYWPTGDMEWYTPEQVRTRDGSLQLTMDEHTVGNLSYISGMVQSWNKLCFTGGYIEFSIQLPGRGDVSGFWPGAWTMGNLGRPGYGATTEGTWPYSYDSCDVGVMPNQTNEAGTAPQGALTSNDGGQLSVLPGQKISKCTCPGEDHPGPRHDVGRGSPEIDALEAQTDYQREGGAVSQSSQFAPFDFAYDWRNGSGYTDIYDRSVTEINSYKGGVYQEAVSGVSFLGNDAYELTEQEFMTFGFEYSADPKTRDSNYVTWFVDDEKSWTMHAASVGPDERVDVGQRLVSEEPMSIIMNFGMAEGFAQVEIDKLQFPATMSIDYVRIYQPEDNINIGCNPPDYPTTDYINDHLEAYQNNNITQWEDLGYSWPKSSLNGDC</sequence>
<dbReference type="Pfam" id="PF03935">
    <property type="entry name" value="SKN1_KRE6_Sbg1"/>
    <property type="match status" value="1"/>
</dbReference>
<dbReference type="InterPro" id="IPR005629">
    <property type="entry name" value="Skn1/Kre6/Sbg1"/>
</dbReference>
<keyword evidence="7" id="KW-0325">Glycoprotein</keyword>
<protein>
    <recommendedName>
        <fullName evidence="11">GH16 domain-containing protein</fullName>
    </recommendedName>
</protein>
<dbReference type="GO" id="GO:0005886">
    <property type="term" value="C:plasma membrane"/>
    <property type="evidence" value="ECO:0007669"/>
    <property type="project" value="TreeGrafter"/>
</dbReference>
<keyword evidence="8" id="KW-0961">Cell wall biogenesis/degradation</keyword>
<dbReference type="GO" id="GO:0005789">
    <property type="term" value="C:endoplasmic reticulum membrane"/>
    <property type="evidence" value="ECO:0007669"/>
    <property type="project" value="TreeGrafter"/>
</dbReference>
<dbReference type="PROSITE" id="PS51762">
    <property type="entry name" value="GH16_2"/>
    <property type="match status" value="1"/>
</dbReference>
<dbReference type="Proteomes" id="UP000306954">
    <property type="component" value="Unassembled WGS sequence"/>
</dbReference>
<evidence type="ECO:0000313" key="13">
    <source>
        <dbReference type="Proteomes" id="UP000306954"/>
    </source>
</evidence>
<accession>A0A4T0GZ99</accession>
<dbReference type="InterPro" id="IPR013320">
    <property type="entry name" value="ConA-like_dom_sf"/>
</dbReference>
<dbReference type="CDD" id="cd02180">
    <property type="entry name" value="GH16_fungal_KRE6_glucanase"/>
    <property type="match status" value="1"/>
</dbReference>
<dbReference type="EMBL" id="SPOF01000022">
    <property type="protein sequence ID" value="TIB11732.1"/>
    <property type="molecule type" value="Genomic_DNA"/>
</dbReference>
<evidence type="ECO:0000256" key="4">
    <source>
        <dbReference type="ARBA" id="ARBA00022968"/>
    </source>
</evidence>
<comment type="caution">
    <text evidence="12">The sequence shown here is derived from an EMBL/GenBank/DDBJ whole genome shotgun (WGS) entry which is preliminary data.</text>
</comment>
<evidence type="ECO:0000256" key="2">
    <source>
        <dbReference type="ARBA" id="ARBA00010962"/>
    </source>
</evidence>
<keyword evidence="4" id="KW-0735">Signal-anchor</keyword>
<evidence type="ECO:0000313" key="12">
    <source>
        <dbReference type="EMBL" id="TIB11732.1"/>
    </source>
</evidence>
<dbReference type="FunFam" id="2.60.120.200:FF:000140">
    <property type="entry name" value="Beta-glucan synthesis-associated protein"/>
    <property type="match status" value="1"/>
</dbReference>
<organism evidence="12 13">
    <name type="scientific">Wallemia ichthyophaga</name>
    <dbReference type="NCBI Taxonomy" id="245174"/>
    <lineage>
        <taxon>Eukaryota</taxon>
        <taxon>Fungi</taxon>
        <taxon>Dikarya</taxon>
        <taxon>Basidiomycota</taxon>
        <taxon>Wallemiomycotina</taxon>
        <taxon>Wallemiomycetes</taxon>
        <taxon>Wallemiales</taxon>
        <taxon>Wallemiaceae</taxon>
        <taxon>Wallemia</taxon>
    </lineage>
</organism>
<evidence type="ECO:0000256" key="6">
    <source>
        <dbReference type="ARBA" id="ARBA00023136"/>
    </source>
</evidence>